<feature type="region of interest" description="Disordered" evidence="8">
    <location>
        <begin position="315"/>
        <end position="347"/>
    </location>
</feature>
<dbReference type="GO" id="GO:0033557">
    <property type="term" value="C:Slx1-Slx4 complex"/>
    <property type="evidence" value="ECO:0007669"/>
    <property type="project" value="InterPro"/>
</dbReference>
<evidence type="ECO:0000256" key="6">
    <source>
        <dbReference type="ARBA" id="ARBA00023242"/>
    </source>
</evidence>
<keyword evidence="4" id="KW-0233">DNA recombination</keyword>
<evidence type="ECO:0000256" key="7">
    <source>
        <dbReference type="ARBA" id="ARBA00029496"/>
    </source>
</evidence>
<evidence type="ECO:0000313" key="9">
    <source>
        <dbReference type="EMBL" id="KAJ7228518.1"/>
    </source>
</evidence>
<feature type="region of interest" description="Disordered" evidence="8">
    <location>
        <begin position="1"/>
        <end position="34"/>
    </location>
</feature>
<keyword evidence="6" id="KW-0539">Nucleus</keyword>
<evidence type="ECO:0000256" key="2">
    <source>
        <dbReference type="ARBA" id="ARBA00006661"/>
    </source>
</evidence>
<proteinExistence type="inferred from homology"/>
<protein>
    <recommendedName>
        <fullName evidence="7">Structure-specific endonuclease subunit SLX4</fullName>
    </recommendedName>
</protein>
<dbReference type="GO" id="GO:0006310">
    <property type="term" value="P:DNA recombination"/>
    <property type="evidence" value="ECO:0007669"/>
    <property type="project" value="UniProtKB-KW"/>
</dbReference>
<feature type="region of interest" description="Disordered" evidence="8">
    <location>
        <begin position="450"/>
        <end position="510"/>
    </location>
</feature>
<name>A0AAD6YSL0_9AGAR</name>
<evidence type="ECO:0000256" key="3">
    <source>
        <dbReference type="ARBA" id="ARBA00022763"/>
    </source>
</evidence>
<evidence type="ECO:0000313" key="10">
    <source>
        <dbReference type="Proteomes" id="UP001219525"/>
    </source>
</evidence>
<keyword evidence="3" id="KW-0227">DNA damage</keyword>
<comment type="similarity">
    <text evidence="2">Belongs to the SLX4 family.</text>
</comment>
<reference evidence="9" key="1">
    <citation type="submission" date="2023-03" db="EMBL/GenBank/DDBJ databases">
        <title>Massive genome expansion in bonnet fungi (Mycena s.s.) driven by repeated elements and novel gene families across ecological guilds.</title>
        <authorList>
            <consortium name="Lawrence Berkeley National Laboratory"/>
            <person name="Harder C.B."/>
            <person name="Miyauchi S."/>
            <person name="Viragh M."/>
            <person name="Kuo A."/>
            <person name="Thoen E."/>
            <person name="Andreopoulos B."/>
            <person name="Lu D."/>
            <person name="Skrede I."/>
            <person name="Drula E."/>
            <person name="Henrissat B."/>
            <person name="Morin E."/>
            <person name="Kohler A."/>
            <person name="Barry K."/>
            <person name="LaButti K."/>
            <person name="Morin E."/>
            <person name="Salamov A."/>
            <person name="Lipzen A."/>
            <person name="Mereny Z."/>
            <person name="Hegedus B."/>
            <person name="Baldrian P."/>
            <person name="Stursova M."/>
            <person name="Weitz H."/>
            <person name="Taylor A."/>
            <person name="Grigoriev I.V."/>
            <person name="Nagy L.G."/>
            <person name="Martin F."/>
            <person name="Kauserud H."/>
        </authorList>
    </citation>
    <scope>NUCLEOTIDE SEQUENCE</scope>
    <source>
        <strain evidence="9">9144</strain>
    </source>
</reference>
<keyword evidence="10" id="KW-1185">Reference proteome</keyword>
<dbReference type="AlphaFoldDB" id="A0AAD6YSL0"/>
<evidence type="ECO:0000256" key="8">
    <source>
        <dbReference type="SAM" id="MobiDB-lite"/>
    </source>
</evidence>
<feature type="region of interest" description="Disordered" evidence="8">
    <location>
        <begin position="123"/>
        <end position="159"/>
    </location>
</feature>
<evidence type="ECO:0000256" key="5">
    <source>
        <dbReference type="ARBA" id="ARBA00023204"/>
    </source>
</evidence>
<feature type="compositionally biased region" description="Polar residues" evidence="8">
    <location>
        <begin position="315"/>
        <end position="324"/>
    </location>
</feature>
<evidence type="ECO:0000256" key="4">
    <source>
        <dbReference type="ARBA" id="ARBA00023172"/>
    </source>
</evidence>
<feature type="region of interest" description="Disordered" evidence="8">
    <location>
        <begin position="367"/>
        <end position="415"/>
    </location>
</feature>
<feature type="compositionally biased region" description="Polar residues" evidence="8">
    <location>
        <begin position="400"/>
        <end position="415"/>
    </location>
</feature>
<sequence length="581" mass="62957">MPYAATPGTEVVEDSEPEREASREAQKLERKKKKLASKAIVISDGSARASPPRHISSPINVIEISDSSVSINRNVISMRSSVTGVDVPVNSPDGTGTLPPAVTACHSDEEEIVPTLNLARFTFKNGPRPLQPRNSASTTESASNADTQAKSGARRSSKHLAGEFSDAELKKLGKCIGCGIAWTTRKSAAQKMVHIRSCAKKNGLTDDTVGFLIRKEIENAPEISGTSKGKAPLANAATPTTLLEDVVREAAPKRKGKRIGPIDTLKTVSETRQNILGRARILLGTGPLSDEDGFTVQTEAVASDAVVIAKEQQPPTQAFGTSRLAQRHPYKPMLPGGQDSNGEPDLLPATQAFVSSKLGGRTVTRTFGWGYDSDPGDEASPNDSPKRTSGEPLDFPTSAKEASQSSSLKTKGNTTAAAPHFALQLPSEGCTDDENDVYVHFDPAHDDGEIHMNSMTLDPFQNTKGSKNVSREGLPKAKRTLVLAESDEHGAAPRSPNQRKRRKNKTEEELNESALKVKIMEDRDLHLRILRYEPINFETFLQLVIEPGQVAGGRLKQNLRSFLDKQTINFYDGETGRTRKR</sequence>
<comment type="subcellular location">
    <subcellularLocation>
        <location evidence="1">Nucleus</location>
    </subcellularLocation>
</comment>
<dbReference type="Pfam" id="PF09494">
    <property type="entry name" value="Slx4"/>
    <property type="match status" value="1"/>
</dbReference>
<keyword evidence="5" id="KW-0234">DNA repair</keyword>
<accession>A0AAD6YSL0</accession>
<gene>
    <name evidence="9" type="ORF">GGX14DRAFT_613319</name>
</gene>
<dbReference type="Proteomes" id="UP001219525">
    <property type="component" value="Unassembled WGS sequence"/>
</dbReference>
<dbReference type="GO" id="GO:0006281">
    <property type="term" value="P:DNA repair"/>
    <property type="evidence" value="ECO:0007669"/>
    <property type="project" value="UniProtKB-KW"/>
</dbReference>
<evidence type="ECO:0000256" key="1">
    <source>
        <dbReference type="ARBA" id="ARBA00004123"/>
    </source>
</evidence>
<organism evidence="9 10">
    <name type="scientific">Mycena pura</name>
    <dbReference type="NCBI Taxonomy" id="153505"/>
    <lineage>
        <taxon>Eukaryota</taxon>
        <taxon>Fungi</taxon>
        <taxon>Dikarya</taxon>
        <taxon>Basidiomycota</taxon>
        <taxon>Agaricomycotina</taxon>
        <taxon>Agaricomycetes</taxon>
        <taxon>Agaricomycetidae</taxon>
        <taxon>Agaricales</taxon>
        <taxon>Marasmiineae</taxon>
        <taxon>Mycenaceae</taxon>
        <taxon>Mycena</taxon>
    </lineage>
</organism>
<dbReference type="EMBL" id="JARJCW010000002">
    <property type="protein sequence ID" value="KAJ7228518.1"/>
    <property type="molecule type" value="Genomic_DNA"/>
</dbReference>
<feature type="compositionally biased region" description="Low complexity" evidence="8">
    <location>
        <begin position="134"/>
        <end position="145"/>
    </location>
</feature>
<feature type="compositionally biased region" description="Basic and acidic residues" evidence="8">
    <location>
        <begin position="18"/>
        <end position="28"/>
    </location>
</feature>
<feature type="compositionally biased region" description="Polar residues" evidence="8">
    <location>
        <begin position="453"/>
        <end position="468"/>
    </location>
</feature>
<dbReference type="GO" id="GO:0006260">
    <property type="term" value="P:DNA replication"/>
    <property type="evidence" value="ECO:0007669"/>
    <property type="project" value="InterPro"/>
</dbReference>
<dbReference type="InterPro" id="IPR018574">
    <property type="entry name" value="Structure-sp_endonuc_su_Slx4"/>
</dbReference>
<comment type="caution">
    <text evidence="9">The sequence shown here is derived from an EMBL/GenBank/DDBJ whole genome shotgun (WGS) entry which is preliminary data.</text>
</comment>